<dbReference type="PROSITE" id="PS00737">
    <property type="entry name" value="THIOLASE_2"/>
    <property type="match status" value="1"/>
</dbReference>
<dbReference type="Pfam" id="PF00108">
    <property type="entry name" value="Thiolase_N"/>
    <property type="match status" value="1"/>
</dbReference>
<dbReference type="InterPro" id="IPR002155">
    <property type="entry name" value="Thiolase"/>
</dbReference>
<feature type="active site" description="Proton acceptor" evidence="5">
    <location>
        <position position="350"/>
    </location>
</feature>
<keyword evidence="4 6" id="KW-0012">Acyltransferase</keyword>
<evidence type="ECO:0000256" key="2">
    <source>
        <dbReference type="ARBA" id="ARBA00010982"/>
    </source>
</evidence>
<organism evidence="9 10">
    <name type="scientific">Agrilus planipennis</name>
    <name type="common">Emerald ash borer</name>
    <name type="synonym">Agrilus marcopoli</name>
    <dbReference type="NCBI Taxonomy" id="224129"/>
    <lineage>
        <taxon>Eukaryota</taxon>
        <taxon>Metazoa</taxon>
        <taxon>Ecdysozoa</taxon>
        <taxon>Arthropoda</taxon>
        <taxon>Hexapoda</taxon>
        <taxon>Insecta</taxon>
        <taxon>Pterygota</taxon>
        <taxon>Neoptera</taxon>
        <taxon>Endopterygota</taxon>
        <taxon>Coleoptera</taxon>
        <taxon>Polyphaga</taxon>
        <taxon>Elateriformia</taxon>
        <taxon>Buprestoidea</taxon>
        <taxon>Buprestidae</taxon>
        <taxon>Agrilinae</taxon>
        <taxon>Agrilus</taxon>
    </lineage>
</organism>
<feature type="active site" description="Proton acceptor" evidence="5">
    <location>
        <position position="380"/>
    </location>
</feature>
<dbReference type="InterPro" id="IPR020610">
    <property type="entry name" value="Thiolase_AS"/>
</dbReference>
<dbReference type="InterPro" id="IPR016039">
    <property type="entry name" value="Thiolase-like"/>
</dbReference>
<dbReference type="InterPro" id="IPR020616">
    <property type="entry name" value="Thiolase_N"/>
</dbReference>
<dbReference type="CDD" id="cd00751">
    <property type="entry name" value="thiolase"/>
    <property type="match status" value="1"/>
</dbReference>
<dbReference type="Proteomes" id="UP000192223">
    <property type="component" value="Unplaced"/>
</dbReference>
<dbReference type="InterPro" id="IPR020613">
    <property type="entry name" value="Thiolase_CS"/>
</dbReference>
<dbReference type="FunFam" id="3.40.47.10:FF:000010">
    <property type="entry name" value="Acetyl-CoA acetyltransferase (Thiolase)"/>
    <property type="match status" value="1"/>
</dbReference>
<feature type="domain" description="Thiolase N-terminal" evidence="7">
    <location>
        <begin position="4"/>
        <end position="262"/>
    </location>
</feature>
<evidence type="ECO:0000313" key="10">
    <source>
        <dbReference type="RefSeq" id="XP_018329562.1"/>
    </source>
</evidence>
<dbReference type="GO" id="GO:0003988">
    <property type="term" value="F:acetyl-CoA C-acyltransferase activity"/>
    <property type="evidence" value="ECO:0007669"/>
    <property type="project" value="UniProtKB-ARBA"/>
</dbReference>
<dbReference type="CTD" id="39"/>
<protein>
    <submittedName>
        <fullName evidence="10">Acetyl-CoA acetyltransferase, cytosolic</fullName>
    </submittedName>
</protein>
<dbReference type="PIRSF" id="PIRSF000429">
    <property type="entry name" value="Ac-CoA_Ac_transf"/>
    <property type="match status" value="1"/>
</dbReference>
<name>A0A1W4X9Q3_AGRPL</name>
<evidence type="ECO:0000256" key="3">
    <source>
        <dbReference type="ARBA" id="ARBA00022679"/>
    </source>
</evidence>
<dbReference type="NCBIfam" id="TIGR01930">
    <property type="entry name" value="AcCoA-C-Actrans"/>
    <property type="match status" value="1"/>
</dbReference>
<evidence type="ECO:0000256" key="4">
    <source>
        <dbReference type="ARBA" id="ARBA00023315"/>
    </source>
</evidence>
<reference evidence="10" key="1">
    <citation type="submission" date="2025-08" db="UniProtKB">
        <authorList>
            <consortium name="RefSeq"/>
        </authorList>
    </citation>
    <scope>IDENTIFICATION</scope>
    <source>
        <tissue evidence="10">Entire body</tissue>
    </source>
</reference>
<dbReference type="RefSeq" id="XP_018329562.1">
    <property type="nucleotide sequence ID" value="XM_018474060.2"/>
</dbReference>
<dbReference type="Gene3D" id="3.40.47.10">
    <property type="match status" value="2"/>
</dbReference>
<accession>A0A1W4X9Q3</accession>
<keyword evidence="3 6" id="KW-0808">Transferase</keyword>
<dbReference type="GeneID" id="108739932"/>
<feature type="domain" description="Thiolase C-terminal" evidence="8">
    <location>
        <begin position="272"/>
        <end position="393"/>
    </location>
</feature>
<dbReference type="InParanoid" id="A0A1W4X9Q3"/>
<keyword evidence="9" id="KW-1185">Reference proteome</keyword>
<evidence type="ECO:0000259" key="7">
    <source>
        <dbReference type="Pfam" id="PF00108"/>
    </source>
</evidence>
<dbReference type="STRING" id="224129.A0A1W4X9Q3"/>
<dbReference type="InterPro" id="IPR020617">
    <property type="entry name" value="Thiolase_C"/>
</dbReference>
<dbReference type="FunCoup" id="A0A1W4X9Q3">
    <property type="interactions" value="652"/>
</dbReference>
<dbReference type="PANTHER" id="PTHR18919:SF107">
    <property type="entry name" value="ACETYL-COA ACETYLTRANSFERASE, CYTOSOLIC"/>
    <property type="match status" value="1"/>
</dbReference>
<dbReference type="KEGG" id="apln:108739932"/>
<evidence type="ECO:0000313" key="9">
    <source>
        <dbReference type="Proteomes" id="UP000192223"/>
    </source>
</evidence>
<feature type="active site" description="Acyl-thioester intermediate" evidence="5">
    <location>
        <position position="88"/>
    </location>
</feature>
<proteinExistence type="inferred from homology"/>
<dbReference type="AlphaFoldDB" id="A0A1W4X9Q3"/>
<dbReference type="PANTHER" id="PTHR18919">
    <property type="entry name" value="ACETYL-COA C-ACYLTRANSFERASE"/>
    <property type="match status" value="1"/>
</dbReference>
<comment type="pathway">
    <text evidence="1">Lipid metabolism.</text>
</comment>
<evidence type="ECO:0000259" key="8">
    <source>
        <dbReference type="Pfam" id="PF02803"/>
    </source>
</evidence>
<dbReference type="PROSITE" id="PS00098">
    <property type="entry name" value="THIOLASE_1"/>
    <property type="match status" value="1"/>
</dbReference>
<gene>
    <name evidence="10" type="primary">LOC108739932</name>
</gene>
<dbReference type="InterPro" id="IPR020615">
    <property type="entry name" value="Thiolase_acyl_enz_int_AS"/>
</dbReference>
<comment type="similarity">
    <text evidence="2 6">Belongs to the thiolase-like superfamily. Thiolase family.</text>
</comment>
<evidence type="ECO:0000256" key="5">
    <source>
        <dbReference type="PIRSR" id="PIRSR000429-1"/>
    </source>
</evidence>
<dbReference type="OrthoDB" id="5404651at2759"/>
<sequence length="397" mass="42419">MVEVYIVAARRTPIGNLNGKLSQLPAHKLGSLVIRACLIDGNVGFDEVNEVIMGQVLTAGQGQNTARQAAIEAGLSIFVPAYVVNMLCGSGLKAICLAYQAISNKDASIIIAGGQESMSMAHHTAYMRNGVKFGDLHLKDSVLVDGLMDAFKHVHMGSTAEYLARSYKVSRELQDKFAALSQNKAECAMNAGYFNDEMLHVSHPDNPAKEVKVDEYIRHGTTFEKLAKLRPVFESDLSKNPSVTAGNSSGINDGAAAVLLVDGETLKAKNLEPIAKIVGFAQCGIEPMEMGLGPIDAVKKLVKKINWTLEDVDLFEFNEAFAVQSLLVIEKLGVDVEKVNINGGAIALGHPIGCSGARILVTLLHNLKRLDKSKGIAALCIGGGMGIAIAVERQVLI</sequence>
<evidence type="ECO:0000256" key="1">
    <source>
        <dbReference type="ARBA" id="ARBA00005189"/>
    </source>
</evidence>
<dbReference type="Pfam" id="PF02803">
    <property type="entry name" value="Thiolase_C"/>
    <property type="match status" value="1"/>
</dbReference>
<evidence type="ECO:0000256" key="6">
    <source>
        <dbReference type="RuleBase" id="RU003557"/>
    </source>
</evidence>
<dbReference type="SUPFAM" id="SSF53901">
    <property type="entry name" value="Thiolase-like"/>
    <property type="match status" value="2"/>
</dbReference>
<dbReference type="PROSITE" id="PS00099">
    <property type="entry name" value="THIOLASE_3"/>
    <property type="match status" value="1"/>
</dbReference>